<feature type="compositionally biased region" description="Polar residues" evidence="1">
    <location>
        <begin position="243"/>
        <end position="255"/>
    </location>
</feature>
<proteinExistence type="predicted"/>
<feature type="compositionally biased region" description="Acidic residues" evidence="1">
    <location>
        <begin position="442"/>
        <end position="455"/>
    </location>
</feature>
<name>A0ABZ1D214_9TREE</name>
<feature type="compositionally biased region" description="Polar residues" evidence="1">
    <location>
        <begin position="218"/>
        <end position="229"/>
    </location>
</feature>
<feature type="region of interest" description="Disordered" evidence="1">
    <location>
        <begin position="359"/>
        <end position="402"/>
    </location>
</feature>
<keyword evidence="3" id="KW-1185">Reference proteome</keyword>
<feature type="compositionally biased region" description="Low complexity" evidence="1">
    <location>
        <begin position="113"/>
        <end position="129"/>
    </location>
</feature>
<feature type="region of interest" description="Disordered" evidence="1">
    <location>
        <begin position="438"/>
        <end position="486"/>
    </location>
</feature>
<organism evidence="2 3">
    <name type="scientific">Kwoniella shivajii</name>
    <dbReference type="NCBI Taxonomy" id="564305"/>
    <lineage>
        <taxon>Eukaryota</taxon>
        <taxon>Fungi</taxon>
        <taxon>Dikarya</taxon>
        <taxon>Basidiomycota</taxon>
        <taxon>Agaricomycotina</taxon>
        <taxon>Tremellomycetes</taxon>
        <taxon>Tremellales</taxon>
        <taxon>Cryptococcaceae</taxon>
        <taxon>Kwoniella</taxon>
    </lineage>
</organism>
<evidence type="ECO:0000313" key="2">
    <source>
        <dbReference type="EMBL" id="WRT67858.1"/>
    </source>
</evidence>
<feature type="compositionally biased region" description="Polar residues" evidence="1">
    <location>
        <begin position="359"/>
        <end position="386"/>
    </location>
</feature>
<dbReference type="EMBL" id="CP141886">
    <property type="protein sequence ID" value="WRT67858.1"/>
    <property type="molecule type" value="Genomic_DNA"/>
</dbReference>
<evidence type="ECO:0000256" key="1">
    <source>
        <dbReference type="SAM" id="MobiDB-lite"/>
    </source>
</evidence>
<dbReference type="Proteomes" id="UP001329825">
    <property type="component" value="Chromosome 6"/>
</dbReference>
<feature type="compositionally biased region" description="Low complexity" evidence="1">
    <location>
        <begin position="57"/>
        <end position="79"/>
    </location>
</feature>
<feature type="compositionally biased region" description="Polar residues" evidence="1">
    <location>
        <begin position="169"/>
        <end position="203"/>
    </location>
</feature>
<feature type="region of interest" description="Disordered" evidence="1">
    <location>
        <begin position="57"/>
        <end position="306"/>
    </location>
</feature>
<feature type="region of interest" description="Disordered" evidence="1">
    <location>
        <begin position="1"/>
        <end position="31"/>
    </location>
</feature>
<protein>
    <recommendedName>
        <fullName evidence="4">Extracellular mutant protein 11 C-terminal domain-containing protein</fullName>
    </recommendedName>
</protein>
<accession>A0ABZ1D214</accession>
<reference evidence="2 3" key="1">
    <citation type="submission" date="2024-01" db="EMBL/GenBank/DDBJ databases">
        <title>Comparative genomics of Cryptococcus and Kwoniella reveals pathogenesis evolution and contrasting modes of karyotype evolution via chromosome fusion or intercentromeric recombination.</title>
        <authorList>
            <person name="Coelho M.A."/>
            <person name="David-Palma M."/>
            <person name="Shea T."/>
            <person name="Bowers K."/>
            <person name="McGinley-Smith S."/>
            <person name="Mohammad A.W."/>
            <person name="Gnirke A."/>
            <person name="Yurkov A.M."/>
            <person name="Nowrousian M."/>
            <person name="Sun S."/>
            <person name="Cuomo C.A."/>
            <person name="Heitman J."/>
        </authorList>
    </citation>
    <scope>NUCLEOTIDE SEQUENCE [LARGE SCALE GENOMIC DNA]</scope>
    <source>
        <strain evidence="2">CBS 11374</strain>
    </source>
</reference>
<sequence>MPQTPHQSTKDQLRHYSNIPSTSGATQRANENTYIHLPPGVIGIDSNMIIMTSESTTTMPQGRVSPINDSQPDSSSNNDQKSKVKLLTYDEHLPGDGSTKKSQTKDQGHPVYQARPQIQVQAQAQAQNQTESFADKANVSSTRQGQAQPQGQSRASPIGSRAQPDQKGRSNIQPSNQGTHTQGQYPQSPRINNPYSGTHQRTAPSGHPRQFIPEPHRTNINVSTINGSKRSAPPISLLPGYLASSQLNTKQNQQGGYIPTATATDLERRRGSLNETGLRQGKRGTFSNGQSSPQQSPAYTNDQRRAVARGVHTQTSVSHQGGIYAELVCDTYEDSQHEAEYSERQVPLEAIDKYHNFDTSKNQLPVPYHSSSMRTQPASLRRNQQPSGPPSKPRSYDSNNPHYLHANQVETQETWISEDPVGTERPVTERSRIEIVSGDFGDFSDDEVPDFDNSDNELPLAPSASKKRVYSQGEEEAKDGESDSLPSILDGGEALTLAHTPRSRFKIPWELKSHTTIFETIINKEKIFKNALEIAKQPQYTITWSEVGDNHKLQSQGLNGAHHHYGEFELALKELVNIKDDELKRKIDLTERYADAGSHLSYQCVSMEQATRNNKKRRFGSEVD</sequence>
<dbReference type="RefSeq" id="XP_062792598.1">
    <property type="nucleotide sequence ID" value="XM_062936547.1"/>
</dbReference>
<feature type="compositionally biased region" description="Polar residues" evidence="1">
    <location>
        <begin position="285"/>
        <end position="301"/>
    </location>
</feature>
<dbReference type="GeneID" id="87956963"/>
<gene>
    <name evidence="2" type="ORF">IL334_004832</name>
</gene>
<evidence type="ECO:0000313" key="3">
    <source>
        <dbReference type="Proteomes" id="UP001329825"/>
    </source>
</evidence>
<evidence type="ECO:0008006" key="4">
    <source>
        <dbReference type="Google" id="ProtNLM"/>
    </source>
</evidence>
<feature type="compositionally biased region" description="Polar residues" evidence="1">
    <location>
        <begin position="138"/>
        <end position="155"/>
    </location>
</feature>
<feature type="compositionally biased region" description="Polar residues" evidence="1">
    <location>
        <begin position="18"/>
        <end position="31"/>
    </location>
</feature>